<evidence type="ECO:0000259" key="3">
    <source>
        <dbReference type="PROSITE" id="PS50930"/>
    </source>
</evidence>
<dbReference type="Gene3D" id="2.40.50.1020">
    <property type="entry name" value="LytTr DNA-binding domain"/>
    <property type="match status" value="1"/>
</dbReference>
<dbReference type="SMART" id="SM00850">
    <property type="entry name" value="LytTR"/>
    <property type="match status" value="1"/>
</dbReference>
<comment type="caution">
    <text evidence="4">The sequence shown here is derived from an EMBL/GenBank/DDBJ whole genome shotgun (WGS) entry which is preliminary data.</text>
</comment>
<dbReference type="RefSeq" id="WP_377484010.1">
    <property type="nucleotide sequence ID" value="NZ_JBHUOX010000006.1"/>
</dbReference>
<dbReference type="InterPro" id="IPR046947">
    <property type="entry name" value="LytR-like"/>
</dbReference>
<dbReference type="SMART" id="SM00448">
    <property type="entry name" value="REC"/>
    <property type="match status" value="1"/>
</dbReference>
<dbReference type="SUPFAM" id="SSF52172">
    <property type="entry name" value="CheY-like"/>
    <property type="match status" value="1"/>
</dbReference>
<dbReference type="EMBL" id="JBHUOX010000006">
    <property type="protein sequence ID" value="MFD3000711.1"/>
    <property type="molecule type" value="Genomic_DNA"/>
</dbReference>
<evidence type="ECO:0000256" key="1">
    <source>
        <dbReference type="PROSITE-ProRule" id="PRU00169"/>
    </source>
</evidence>
<reference evidence="5" key="1">
    <citation type="journal article" date="2019" name="Int. J. Syst. Evol. Microbiol.">
        <title>The Global Catalogue of Microorganisms (GCM) 10K type strain sequencing project: providing services to taxonomists for standard genome sequencing and annotation.</title>
        <authorList>
            <consortium name="The Broad Institute Genomics Platform"/>
            <consortium name="The Broad Institute Genome Sequencing Center for Infectious Disease"/>
            <person name="Wu L."/>
            <person name="Ma J."/>
        </authorList>
    </citation>
    <scope>NUCLEOTIDE SEQUENCE [LARGE SCALE GENOMIC DNA]</scope>
    <source>
        <strain evidence="5">KCTC 23984</strain>
    </source>
</reference>
<dbReference type="InterPro" id="IPR007492">
    <property type="entry name" value="LytTR_DNA-bd_dom"/>
</dbReference>
<dbReference type="Pfam" id="PF00072">
    <property type="entry name" value="Response_reg"/>
    <property type="match status" value="1"/>
</dbReference>
<accession>A0ABW6BUE1</accession>
<evidence type="ECO:0000313" key="5">
    <source>
        <dbReference type="Proteomes" id="UP001597641"/>
    </source>
</evidence>
<name>A0ABW6BUE1_9BACT</name>
<evidence type="ECO:0000259" key="2">
    <source>
        <dbReference type="PROSITE" id="PS50110"/>
    </source>
</evidence>
<feature type="modified residue" description="4-aspartylphosphate" evidence="1">
    <location>
        <position position="55"/>
    </location>
</feature>
<evidence type="ECO:0000313" key="4">
    <source>
        <dbReference type="EMBL" id="MFD3000711.1"/>
    </source>
</evidence>
<gene>
    <name evidence="4" type="ORF">ACFS7Z_10095</name>
</gene>
<keyword evidence="5" id="KW-1185">Reference proteome</keyword>
<dbReference type="Pfam" id="PF04397">
    <property type="entry name" value="LytTR"/>
    <property type="match status" value="1"/>
</dbReference>
<dbReference type="Proteomes" id="UP001597641">
    <property type="component" value="Unassembled WGS sequence"/>
</dbReference>
<dbReference type="PROSITE" id="PS50930">
    <property type="entry name" value="HTH_LYTTR"/>
    <property type="match status" value="1"/>
</dbReference>
<sequence>MKLRCMIVDDEPLALDVLETFIERLDSLELVCRCHNAVEAYDCLQEEHIDLMFLDIQMPKLTGIDFLKSLAHPPKVIFTTAYRDYAVEGFELNVVDYLLKPIAFERFLKAVSKVSAAEQPIPVNPVPSPESVPAPVAVPSSNDYKEAFIYLKADKKMVKVMLSDILYIESLKDYIRVKTETKEIISYQKISFLEEKLPTDKFLRIHRSFIVALDKIQAFSASAVDVGKSEIPIGRFYKNEVLQILNQNNLLEA</sequence>
<proteinExistence type="predicted"/>
<dbReference type="PANTHER" id="PTHR37299">
    <property type="entry name" value="TRANSCRIPTIONAL REGULATOR-RELATED"/>
    <property type="match status" value="1"/>
</dbReference>
<dbReference type="Gene3D" id="3.40.50.2300">
    <property type="match status" value="1"/>
</dbReference>
<dbReference type="InterPro" id="IPR001789">
    <property type="entry name" value="Sig_transdc_resp-reg_receiver"/>
</dbReference>
<feature type="domain" description="Response regulatory" evidence="2">
    <location>
        <begin position="4"/>
        <end position="115"/>
    </location>
</feature>
<dbReference type="PANTHER" id="PTHR37299:SF1">
    <property type="entry name" value="STAGE 0 SPORULATION PROTEIN A HOMOLOG"/>
    <property type="match status" value="1"/>
</dbReference>
<organism evidence="4 5">
    <name type="scientific">Pontibacter toksunensis</name>
    <dbReference type="NCBI Taxonomy" id="1332631"/>
    <lineage>
        <taxon>Bacteria</taxon>
        <taxon>Pseudomonadati</taxon>
        <taxon>Bacteroidota</taxon>
        <taxon>Cytophagia</taxon>
        <taxon>Cytophagales</taxon>
        <taxon>Hymenobacteraceae</taxon>
        <taxon>Pontibacter</taxon>
    </lineage>
</organism>
<dbReference type="InterPro" id="IPR011006">
    <property type="entry name" value="CheY-like_superfamily"/>
</dbReference>
<protein>
    <submittedName>
        <fullName evidence="4">LytR/AlgR family response regulator transcription factor</fullName>
    </submittedName>
</protein>
<keyword evidence="1" id="KW-0597">Phosphoprotein</keyword>
<dbReference type="PROSITE" id="PS50110">
    <property type="entry name" value="RESPONSE_REGULATORY"/>
    <property type="match status" value="1"/>
</dbReference>
<feature type="domain" description="HTH LytTR-type" evidence="3">
    <location>
        <begin position="149"/>
        <end position="247"/>
    </location>
</feature>